<dbReference type="SUPFAM" id="SSF141371">
    <property type="entry name" value="PilZ domain-like"/>
    <property type="match status" value="1"/>
</dbReference>
<proteinExistence type="predicted"/>
<reference evidence="2 3" key="1">
    <citation type="journal article" date="2016" name="Nat. Commun.">
        <title>Thousands of microbial genomes shed light on interconnected biogeochemical processes in an aquifer system.</title>
        <authorList>
            <person name="Anantharaman K."/>
            <person name="Brown C.T."/>
            <person name="Hug L.A."/>
            <person name="Sharon I."/>
            <person name="Castelle C.J."/>
            <person name="Probst A.J."/>
            <person name="Thomas B.C."/>
            <person name="Singh A."/>
            <person name="Wilkins M.J."/>
            <person name="Karaoz U."/>
            <person name="Brodie E.L."/>
            <person name="Williams K.H."/>
            <person name="Hubbard S.S."/>
            <person name="Banfield J.F."/>
        </authorList>
    </citation>
    <scope>NUCLEOTIDE SEQUENCE [LARGE SCALE GENOMIC DNA]</scope>
</reference>
<dbReference type="GO" id="GO:0035438">
    <property type="term" value="F:cyclic-di-GMP binding"/>
    <property type="evidence" value="ECO:0007669"/>
    <property type="project" value="InterPro"/>
</dbReference>
<feature type="domain" description="PilZ" evidence="1">
    <location>
        <begin position="95"/>
        <end position="199"/>
    </location>
</feature>
<dbReference type="Pfam" id="PF07238">
    <property type="entry name" value="PilZ"/>
    <property type="match status" value="1"/>
</dbReference>
<evidence type="ECO:0000259" key="1">
    <source>
        <dbReference type="Pfam" id="PF07238"/>
    </source>
</evidence>
<dbReference type="Proteomes" id="UP000178086">
    <property type="component" value="Unassembled WGS sequence"/>
</dbReference>
<protein>
    <recommendedName>
        <fullName evidence="1">PilZ domain-containing protein</fullName>
    </recommendedName>
</protein>
<comment type="caution">
    <text evidence="2">The sequence shown here is derived from an EMBL/GenBank/DDBJ whole genome shotgun (WGS) entry which is preliminary data.</text>
</comment>
<dbReference type="AlphaFoldDB" id="A0A1F2URL0"/>
<dbReference type="InterPro" id="IPR009875">
    <property type="entry name" value="PilZ_domain"/>
</dbReference>
<organism evidence="2 3">
    <name type="scientific">Candidatus Aquicultor primus</name>
    <dbReference type="NCBI Taxonomy" id="1797195"/>
    <lineage>
        <taxon>Bacteria</taxon>
        <taxon>Bacillati</taxon>
        <taxon>Actinomycetota</taxon>
        <taxon>Candidatus Aquicultoria</taxon>
        <taxon>Candidatus Aquicultorales</taxon>
        <taxon>Candidatus Aquicultoraceae</taxon>
        <taxon>Candidatus Aquicultor</taxon>
    </lineage>
</organism>
<dbReference type="Gene3D" id="2.40.10.220">
    <property type="entry name" value="predicted glycosyltransferase like domains"/>
    <property type="match status" value="1"/>
</dbReference>
<accession>A0A1F2URL0</accession>
<name>A0A1F2URL0_9ACTN</name>
<evidence type="ECO:0000313" key="3">
    <source>
        <dbReference type="Proteomes" id="UP000178086"/>
    </source>
</evidence>
<evidence type="ECO:0000313" key="2">
    <source>
        <dbReference type="EMBL" id="OFW35577.1"/>
    </source>
</evidence>
<gene>
    <name evidence="2" type="ORF">A2074_00935</name>
</gene>
<dbReference type="EMBL" id="MELI01000013">
    <property type="protein sequence ID" value="OFW35577.1"/>
    <property type="molecule type" value="Genomic_DNA"/>
</dbReference>
<sequence>MNEFYVAINPGQVIKVSNSVGDAWSFGVKTHLAGQRLLCEILDEDKSPPREDADDLKISVTHETGIYEIPIHIIASNKATSEYRFQLDNEYHVIQRRGYYRLPNPRVFVRCMINDEKVKMISVADIGGGGIGLVLEREVEIKQGAAIELEIVLPDRSTITVNGRVMRVRKESEPNRFYLGINFVNIAKADRAKIVSCVFNHQLQRNEGDKSS</sequence>